<evidence type="ECO:0000313" key="2">
    <source>
        <dbReference type="EMBL" id="QLH06147.1"/>
    </source>
</evidence>
<accession>A0A7D5M6I2</accession>
<feature type="transmembrane region" description="Helical" evidence="1">
    <location>
        <begin position="71"/>
        <end position="90"/>
    </location>
</feature>
<sequence length="155" mass="17606">MSIVSITYLIYNVFTPLYYHFTMGDSFPLSNLYYQNWSYSFGMDLFALGGVALYAGASVFALLLTNSTTTPPFPGIIFFLSSWISIPLMIKITTGIPKWRRILYIYLVATQLSSLVWHTGQVLEDNDDLKTRVQTCVPHSNLLGFEDRENFSSCN</sequence>
<reference evidence="2 3" key="1">
    <citation type="submission" date="2018-02" db="EMBL/GenBank/DDBJ databases">
        <title>Complete genome of Nitrosopumilus ureaphilus PS0.</title>
        <authorList>
            <person name="Qin W."/>
            <person name="Zheng Y."/>
            <person name="Stahl D.A."/>
        </authorList>
    </citation>
    <scope>NUCLEOTIDE SEQUENCE [LARGE SCALE GENOMIC DNA]</scope>
    <source>
        <strain evidence="2 3">PS0</strain>
    </source>
</reference>
<gene>
    <name evidence="2" type="ORF">C5F50_02935</name>
</gene>
<dbReference type="Proteomes" id="UP000509478">
    <property type="component" value="Chromosome"/>
</dbReference>
<organism evidence="2 3">
    <name type="scientific">Nitrosopumilus ureiphilus</name>
    <dbReference type="NCBI Taxonomy" id="1470067"/>
    <lineage>
        <taxon>Archaea</taxon>
        <taxon>Nitrososphaerota</taxon>
        <taxon>Nitrososphaeria</taxon>
        <taxon>Nitrosopumilales</taxon>
        <taxon>Nitrosopumilaceae</taxon>
        <taxon>Nitrosopumilus</taxon>
    </lineage>
</organism>
<keyword evidence="3" id="KW-1185">Reference proteome</keyword>
<dbReference type="KEGG" id="nue:C5F50_02935"/>
<evidence type="ECO:0000256" key="1">
    <source>
        <dbReference type="SAM" id="Phobius"/>
    </source>
</evidence>
<feature type="transmembrane region" description="Helical" evidence="1">
    <location>
        <begin position="45"/>
        <end position="65"/>
    </location>
</feature>
<keyword evidence="1" id="KW-0812">Transmembrane</keyword>
<proteinExistence type="predicted"/>
<dbReference type="EMBL" id="CP026995">
    <property type="protein sequence ID" value="QLH06147.1"/>
    <property type="molecule type" value="Genomic_DNA"/>
</dbReference>
<dbReference type="AlphaFoldDB" id="A0A7D5M6I2"/>
<name>A0A7D5M6I2_9ARCH</name>
<keyword evidence="1" id="KW-0472">Membrane</keyword>
<evidence type="ECO:0000313" key="3">
    <source>
        <dbReference type="Proteomes" id="UP000509478"/>
    </source>
</evidence>
<keyword evidence="1" id="KW-1133">Transmembrane helix</keyword>
<protein>
    <submittedName>
        <fullName evidence="2">Uncharacterized protein</fullName>
    </submittedName>
</protein>